<dbReference type="InterPro" id="IPR050870">
    <property type="entry name" value="FAST_kinase"/>
</dbReference>
<dbReference type="PANTHER" id="PTHR21228">
    <property type="entry name" value="FAST LEU-RICH DOMAIN-CONTAINING"/>
    <property type="match status" value="1"/>
</dbReference>
<reference evidence="4" key="1">
    <citation type="journal article" date="2020" name="bioRxiv">
        <title>Comparative genomics of Chlamydomonas.</title>
        <authorList>
            <person name="Craig R.J."/>
            <person name="Hasan A.R."/>
            <person name="Ness R.W."/>
            <person name="Keightley P.D."/>
        </authorList>
    </citation>
    <scope>NUCLEOTIDE SEQUENCE</scope>
    <source>
        <strain evidence="4">CCAP 11/173</strain>
    </source>
</reference>
<dbReference type="SMART" id="SM00952">
    <property type="entry name" value="RAP"/>
    <property type="match status" value="1"/>
</dbReference>
<keyword evidence="5" id="KW-1185">Reference proteome</keyword>
<dbReference type="OrthoDB" id="5955355at2759"/>
<feature type="region of interest" description="Disordered" evidence="2">
    <location>
        <begin position="164"/>
        <end position="185"/>
    </location>
</feature>
<feature type="compositionally biased region" description="Gly residues" evidence="2">
    <location>
        <begin position="251"/>
        <end position="263"/>
    </location>
</feature>
<feature type="domain" description="RAP" evidence="3">
    <location>
        <begin position="962"/>
        <end position="1015"/>
    </location>
</feature>
<dbReference type="GO" id="GO:0005759">
    <property type="term" value="C:mitochondrial matrix"/>
    <property type="evidence" value="ECO:0007669"/>
    <property type="project" value="TreeGrafter"/>
</dbReference>
<proteinExistence type="predicted"/>
<dbReference type="AlphaFoldDB" id="A0A835TIQ0"/>
<dbReference type="GO" id="GO:1901259">
    <property type="term" value="P:chloroplast rRNA processing"/>
    <property type="evidence" value="ECO:0007669"/>
    <property type="project" value="TreeGrafter"/>
</dbReference>
<evidence type="ECO:0000313" key="4">
    <source>
        <dbReference type="EMBL" id="KAG2439116.1"/>
    </source>
</evidence>
<dbReference type="GO" id="GO:0035770">
    <property type="term" value="C:ribonucleoprotein granule"/>
    <property type="evidence" value="ECO:0007669"/>
    <property type="project" value="TreeGrafter"/>
</dbReference>
<keyword evidence="1" id="KW-0175">Coiled coil</keyword>
<dbReference type="GO" id="GO:0003723">
    <property type="term" value="F:RNA binding"/>
    <property type="evidence" value="ECO:0007669"/>
    <property type="project" value="TreeGrafter"/>
</dbReference>
<dbReference type="Pfam" id="PF26188">
    <property type="entry name" value="RESC6"/>
    <property type="match status" value="2"/>
</dbReference>
<protein>
    <recommendedName>
        <fullName evidence="3">RAP domain-containing protein</fullName>
    </recommendedName>
</protein>
<evidence type="ECO:0000256" key="2">
    <source>
        <dbReference type="SAM" id="MobiDB-lite"/>
    </source>
</evidence>
<evidence type="ECO:0000256" key="1">
    <source>
        <dbReference type="SAM" id="Coils"/>
    </source>
</evidence>
<dbReference type="Pfam" id="PF08373">
    <property type="entry name" value="RAP"/>
    <property type="match status" value="1"/>
</dbReference>
<evidence type="ECO:0000259" key="3">
    <source>
        <dbReference type="PROSITE" id="PS51286"/>
    </source>
</evidence>
<dbReference type="EMBL" id="JAEHOD010000041">
    <property type="protein sequence ID" value="KAG2439116.1"/>
    <property type="molecule type" value="Genomic_DNA"/>
</dbReference>
<name>A0A835TIQ0_9CHLO</name>
<dbReference type="GO" id="GO:0044528">
    <property type="term" value="P:regulation of mitochondrial mRNA stability"/>
    <property type="evidence" value="ECO:0007669"/>
    <property type="project" value="TreeGrafter"/>
</dbReference>
<dbReference type="InterPro" id="IPR013584">
    <property type="entry name" value="RAP"/>
</dbReference>
<dbReference type="GO" id="GO:0000963">
    <property type="term" value="P:mitochondrial RNA processing"/>
    <property type="evidence" value="ECO:0007669"/>
    <property type="project" value="TreeGrafter"/>
</dbReference>
<dbReference type="GO" id="GO:0009507">
    <property type="term" value="C:chloroplast"/>
    <property type="evidence" value="ECO:0007669"/>
    <property type="project" value="GOC"/>
</dbReference>
<feature type="coiled-coil region" evidence="1">
    <location>
        <begin position="1070"/>
        <end position="1097"/>
    </location>
</feature>
<dbReference type="Proteomes" id="UP000613740">
    <property type="component" value="Unassembled WGS sequence"/>
</dbReference>
<evidence type="ECO:0000313" key="5">
    <source>
        <dbReference type="Proteomes" id="UP000613740"/>
    </source>
</evidence>
<feature type="compositionally biased region" description="Low complexity" evidence="2">
    <location>
        <begin position="205"/>
        <end position="238"/>
    </location>
</feature>
<feature type="region of interest" description="Disordered" evidence="2">
    <location>
        <begin position="46"/>
        <end position="65"/>
    </location>
</feature>
<dbReference type="PANTHER" id="PTHR21228:SF40">
    <property type="entry name" value="LD45607P"/>
    <property type="match status" value="1"/>
</dbReference>
<feature type="region of interest" description="Disordered" evidence="2">
    <location>
        <begin position="205"/>
        <end position="265"/>
    </location>
</feature>
<feature type="compositionally biased region" description="Pro residues" evidence="2">
    <location>
        <begin position="329"/>
        <end position="339"/>
    </location>
</feature>
<sequence>MASKQLLRRLPLFAREGWSASVNSGSVGVGAGALPEVTHDILPIVSRDSADSPRPTPPMTGSSLAAAGVRHHQKLPPNAPAGQTLGQWTQKLSHLAQPLQKPLATLGVPAAATAADLTRTAWPALAIPPGATAAAGASPSKQGPATPTSIAAATLPAIADLIKQQQGRPQKDATMSPASVLGSSGSSEASASAVAVDAAMLQPSGASQGSVVHQQQQQHQHAPTQPMPVAQPQMQQLPPQHPHHQQRRSSGGAGAAGGRGGGAASSSIQLNKHIMACRNTEELLALVQARGVHFDYFNISTALARVPKLAAASGPGGMANGGYGGYAGAPPPPPPPPPAGTIGNGFSNDGSGPLGLLGQGGSGAGGGMLPGDLHVDAAGRLLLDHLAALMVSKINSFDARGLANSAWAFGKLKYVPAAGTSLPNVIAAAALRRMGEFSPQNLSNLVWSFVYMHHVDEALLAAAARYVVARVGEFKPQELANIVWAFASLGHRDEQMLHVVASQAQRIAPLFKEQELSNVLWALGKMGLRNRPDVLESLMAETRTKLPAFLPQGISNVAWALAAVGHVDELFLDRVVAQCGRQLGAFDVQALANLVWAMASLGYYQPPFLAAVVNECLGRGLDRLSPQNLSNILWGCATLGHRDPRMLSAWAAQTLEKLPSFEPQGLSNTAWAFARLGFHSPQLFQALAAASLHKIDGFTAQGLSNLAWAMATAGHAQPRLFEALARQAAALAPTGAFNAQNCSVTLWAAASLRHYDEALFDAMLRRLVAALEEGGAEADGCEPQNVANALWAVARMGHSLPAEAAAPLLRHVVALMPRMSQQELCNSMWAVAVMDRMDEQLWAAFCGCLTRLPDISPEGMHQAYHAQMMFHSHLARAAGVPPSKLQALAASDPALLPRLPEPLHTVAASMWTASARDVHVSRFHQEVSGALAVAGVPHALEWMTDDQHFSVDIGLQVNARPTAVEVNGSHHYASNAPHRSLGDMAVRRRLLQDRGWNVVDVGFADWESMGRTLAERGSNLVGRIAASLDDWDWRFVGLPPRAAAGAAAPPPAAVVTPAPQPPAAAAPSTAAAAVLAAQQLQQEQQQQQQQAAAQALAAAMGLGPLFPGAAAAAASAFSSVATPGGPALDLDLDMELAGLAGWSAGPSPFTELSALALAGGAGGLGAPLADRSASSGSALDEAAVTAAVEAAEALGAMPGGSLLLQQQVYDVLGLSRSAGMLAALQAQAAAQQAAALGAAGASHHGGNDEQVVSDDDLERVVQFALA</sequence>
<accession>A0A835TIQ0</accession>
<comment type="caution">
    <text evidence="4">The sequence shown here is derived from an EMBL/GenBank/DDBJ whole genome shotgun (WGS) entry which is preliminary data.</text>
</comment>
<organism evidence="4 5">
    <name type="scientific">Chlamydomonas schloesseri</name>
    <dbReference type="NCBI Taxonomy" id="2026947"/>
    <lineage>
        <taxon>Eukaryota</taxon>
        <taxon>Viridiplantae</taxon>
        <taxon>Chlorophyta</taxon>
        <taxon>core chlorophytes</taxon>
        <taxon>Chlorophyceae</taxon>
        <taxon>CS clade</taxon>
        <taxon>Chlamydomonadales</taxon>
        <taxon>Chlamydomonadaceae</taxon>
        <taxon>Chlamydomonas</taxon>
    </lineage>
</organism>
<gene>
    <name evidence="4" type="ORF">HYH02_006638</name>
</gene>
<dbReference type="InterPro" id="IPR058917">
    <property type="entry name" value="RESC6_dom"/>
</dbReference>
<feature type="region of interest" description="Disordered" evidence="2">
    <location>
        <begin position="325"/>
        <end position="346"/>
    </location>
</feature>
<dbReference type="PROSITE" id="PS51286">
    <property type="entry name" value="RAP"/>
    <property type="match status" value="1"/>
</dbReference>